<proteinExistence type="predicted"/>
<feature type="compositionally biased region" description="Low complexity" evidence="12">
    <location>
        <begin position="98"/>
        <end position="116"/>
    </location>
</feature>
<feature type="region of interest" description="Disordered" evidence="12">
    <location>
        <begin position="70"/>
        <end position="116"/>
    </location>
</feature>
<dbReference type="InterPro" id="IPR045103">
    <property type="entry name" value="RNF5/RNF185-like"/>
</dbReference>
<dbReference type="OMA" id="HFAPWRQ"/>
<feature type="transmembrane region" description="Helical" evidence="13">
    <location>
        <begin position="125"/>
        <end position="154"/>
    </location>
</feature>
<evidence type="ECO:0000256" key="13">
    <source>
        <dbReference type="SAM" id="Phobius"/>
    </source>
</evidence>
<dbReference type="Pfam" id="PF00097">
    <property type="entry name" value="zf-C3HC4"/>
    <property type="match status" value="1"/>
</dbReference>
<keyword evidence="5" id="KW-0808">Transferase</keyword>
<evidence type="ECO:0000256" key="8">
    <source>
        <dbReference type="ARBA" id="ARBA00022786"/>
    </source>
</evidence>
<dbReference type="InterPro" id="IPR018957">
    <property type="entry name" value="Znf_C3HC4_RING-type"/>
</dbReference>
<evidence type="ECO:0000256" key="3">
    <source>
        <dbReference type="ARBA" id="ARBA00004906"/>
    </source>
</evidence>
<evidence type="ECO:0000256" key="6">
    <source>
        <dbReference type="ARBA" id="ARBA00022723"/>
    </source>
</evidence>
<keyword evidence="9" id="KW-0862">Zinc</keyword>
<keyword evidence="13" id="KW-0812">Transmembrane</keyword>
<comment type="subcellular location">
    <subcellularLocation>
        <location evidence="2">Endomembrane system</location>
    </subcellularLocation>
</comment>
<dbReference type="GO" id="GO:0005783">
    <property type="term" value="C:endoplasmic reticulum"/>
    <property type="evidence" value="ECO:0007669"/>
    <property type="project" value="InterPro"/>
</dbReference>
<dbReference type="InterPro" id="IPR017907">
    <property type="entry name" value="Znf_RING_CS"/>
</dbReference>
<dbReference type="PROSITE" id="PS50089">
    <property type="entry name" value="ZF_RING_2"/>
    <property type="match status" value="1"/>
</dbReference>
<dbReference type="AlphaFoldDB" id="G0U6T0"/>
<feature type="compositionally biased region" description="Low complexity" evidence="12">
    <location>
        <begin position="187"/>
        <end position="198"/>
    </location>
</feature>
<feature type="transmembrane region" description="Helical" evidence="13">
    <location>
        <begin position="212"/>
        <end position="233"/>
    </location>
</feature>
<dbReference type="GO" id="GO:0061630">
    <property type="term" value="F:ubiquitin protein ligase activity"/>
    <property type="evidence" value="ECO:0007669"/>
    <property type="project" value="UniProtKB-EC"/>
</dbReference>
<dbReference type="VEuPathDB" id="TriTrypDB:TvY486_1006340"/>
<gene>
    <name evidence="15" type="ORF">TVY486_1006340</name>
</gene>
<evidence type="ECO:0000256" key="12">
    <source>
        <dbReference type="SAM" id="MobiDB-lite"/>
    </source>
</evidence>
<feature type="compositionally biased region" description="Polar residues" evidence="12">
    <location>
        <begin position="72"/>
        <end position="85"/>
    </location>
</feature>
<dbReference type="InterPro" id="IPR013083">
    <property type="entry name" value="Znf_RING/FYVE/PHD"/>
</dbReference>
<protein>
    <recommendedName>
        <fullName evidence="4">RING-type E3 ubiquitin transferase</fullName>
        <ecNumber evidence="4">2.3.2.27</ecNumber>
    </recommendedName>
</protein>
<keyword evidence="7 11" id="KW-0863">Zinc-finger</keyword>
<evidence type="ECO:0000256" key="9">
    <source>
        <dbReference type="ARBA" id="ARBA00022833"/>
    </source>
</evidence>
<evidence type="ECO:0000256" key="1">
    <source>
        <dbReference type="ARBA" id="ARBA00000900"/>
    </source>
</evidence>
<dbReference type="Gene3D" id="3.30.40.10">
    <property type="entry name" value="Zinc/RING finger domain, C3HC4 (zinc finger)"/>
    <property type="match status" value="1"/>
</dbReference>
<feature type="domain" description="RING-type" evidence="14">
    <location>
        <begin position="8"/>
        <end position="49"/>
    </location>
</feature>
<keyword evidence="13" id="KW-1133">Transmembrane helix</keyword>
<keyword evidence="10 13" id="KW-0472">Membrane</keyword>
<dbReference type="GO" id="GO:0006511">
    <property type="term" value="P:ubiquitin-dependent protein catabolic process"/>
    <property type="evidence" value="ECO:0007669"/>
    <property type="project" value="InterPro"/>
</dbReference>
<dbReference type="PANTHER" id="PTHR12313">
    <property type="entry name" value="E3 UBIQUITIN-PROTEIN LIGASE RNF5-RELATED"/>
    <property type="match status" value="1"/>
</dbReference>
<keyword evidence="6" id="KW-0479">Metal-binding</keyword>
<dbReference type="PROSITE" id="PS00518">
    <property type="entry name" value="ZF_RING_1"/>
    <property type="match status" value="1"/>
</dbReference>
<dbReference type="EMBL" id="HE573026">
    <property type="protein sequence ID" value="CCC51585.1"/>
    <property type="molecule type" value="Genomic_DNA"/>
</dbReference>
<evidence type="ECO:0000256" key="2">
    <source>
        <dbReference type="ARBA" id="ARBA00004308"/>
    </source>
</evidence>
<dbReference type="SUPFAM" id="SSF57850">
    <property type="entry name" value="RING/U-box"/>
    <property type="match status" value="1"/>
</dbReference>
<evidence type="ECO:0000313" key="15">
    <source>
        <dbReference type="EMBL" id="CCC51585.1"/>
    </source>
</evidence>
<organism evidence="15">
    <name type="scientific">Trypanosoma vivax (strain Y486)</name>
    <dbReference type="NCBI Taxonomy" id="1055687"/>
    <lineage>
        <taxon>Eukaryota</taxon>
        <taxon>Discoba</taxon>
        <taxon>Euglenozoa</taxon>
        <taxon>Kinetoplastea</taxon>
        <taxon>Metakinetoplastina</taxon>
        <taxon>Trypanosomatida</taxon>
        <taxon>Trypanosomatidae</taxon>
        <taxon>Trypanosoma</taxon>
        <taxon>Duttonella</taxon>
    </lineage>
</organism>
<feature type="region of interest" description="Disordered" evidence="12">
    <location>
        <begin position="182"/>
        <end position="203"/>
    </location>
</feature>
<dbReference type="InterPro" id="IPR001841">
    <property type="entry name" value="Znf_RING"/>
</dbReference>
<evidence type="ECO:0000256" key="11">
    <source>
        <dbReference type="PROSITE-ProRule" id="PRU00175"/>
    </source>
</evidence>
<comment type="pathway">
    <text evidence="3">Protein modification; protein ubiquitination.</text>
</comment>
<name>G0U6T0_TRYVY</name>
<evidence type="ECO:0000256" key="4">
    <source>
        <dbReference type="ARBA" id="ARBA00012483"/>
    </source>
</evidence>
<sequence>MSQGDFSCPICYNTAAQPVVTRCGHLFCWGCLSRWLRRPSALPECPTCRGRVDERIQGDIIPLYGMGKHAETPSTSQQSSKAPPNNGQRWPSPPPRPTANRASSRARSGGQQRSYSSNPLDNIHLLLPFGFCGNFFFATDVQVAILMVVVLLMYHNLPWRQWAQSVRQLFDIFGTRTATTPTGGYNSHSSVSTDATSSGNGPGRGQELPLQAIVWNGMLLGLAAFTVSFILLLV</sequence>
<dbReference type="GO" id="GO:0016567">
    <property type="term" value="P:protein ubiquitination"/>
    <property type="evidence" value="ECO:0007669"/>
    <property type="project" value="UniProtKB-UniPathway"/>
</dbReference>
<accession>G0U6T0</accession>
<dbReference type="UniPathway" id="UPA00143"/>
<dbReference type="SMART" id="SM00184">
    <property type="entry name" value="RING"/>
    <property type="match status" value="1"/>
</dbReference>
<evidence type="ECO:0000259" key="14">
    <source>
        <dbReference type="PROSITE" id="PS50089"/>
    </source>
</evidence>
<keyword evidence="8" id="KW-0833">Ubl conjugation pathway</keyword>
<evidence type="ECO:0000256" key="7">
    <source>
        <dbReference type="ARBA" id="ARBA00022771"/>
    </source>
</evidence>
<evidence type="ECO:0000256" key="5">
    <source>
        <dbReference type="ARBA" id="ARBA00022679"/>
    </source>
</evidence>
<comment type="catalytic activity">
    <reaction evidence="1">
        <text>S-ubiquitinyl-[E2 ubiquitin-conjugating enzyme]-L-cysteine + [acceptor protein]-L-lysine = [E2 ubiquitin-conjugating enzyme]-L-cysteine + N(6)-ubiquitinyl-[acceptor protein]-L-lysine.</text>
        <dbReference type="EC" id="2.3.2.27"/>
    </reaction>
</comment>
<reference evidence="15" key="1">
    <citation type="journal article" date="2012" name="Proc. Natl. Acad. Sci. U.S.A.">
        <title>Antigenic diversity is generated by distinct evolutionary mechanisms in African trypanosome species.</title>
        <authorList>
            <person name="Jackson A.P."/>
            <person name="Berry A."/>
            <person name="Aslett M."/>
            <person name="Allison H.C."/>
            <person name="Burton P."/>
            <person name="Vavrova-Anderson J."/>
            <person name="Brown R."/>
            <person name="Browne H."/>
            <person name="Corton N."/>
            <person name="Hauser H."/>
            <person name="Gamble J."/>
            <person name="Gilderthorp R."/>
            <person name="Marcello L."/>
            <person name="McQuillan J."/>
            <person name="Otto T.D."/>
            <person name="Quail M.A."/>
            <person name="Sanders M.J."/>
            <person name="van Tonder A."/>
            <person name="Ginger M.L."/>
            <person name="Field M.C."/>
            <person name="Barry J.D."/>
            <person name="Hertz-Fowler C."/>
            <person name="Berriman M."/>
        </authorList>
    </citation>
    <scope>NUCLEOTIDE SEQUENCE</scope>
    <source>
        <strain evidence="15">Y486</strain>
    </source>
</reference>
<evidence type="ECO:0000256" key="10">
    <source>
        <dbReference type="ARBA" id="ARBA00023136"/>
    </source>
</evidence>
<dbReference type="EC" id="2.3.2.27" evidence="4"/>
<dbReference type="GO" id="GO:0008270">
    <property type="term" value="F:zinc ion binding"/>
    <property type="evidence" value="ECO:0007669"/>
    <property type="project" value="UniProtKB-KW"/>
</dbReference>